<gene>
    <name evidence="1" type="ORF">AWE51_08340</name>
</gene>
<dbReference type="STRING" id="1642818.AWE51_08340"/>
<dbReference type="AlphaFoldDB" id="A0A162Z9T4"/>
<comment type="caution">
    <text evidence="1">The sequence shown here is derived from an EMBL/GenBank/DDBJ whole genome shotgun (WGS) entry which is preliminary data.</text>
</comment>
<proteinExistence type="predicted"/>
<name>A0A162Z9T4_9FLAO</name>
<keyword evidence="2" id="KW-1185">Reference proteome</keyword>
<organism evidence="1 2">
    <name type="scientific">Aquimarina aggregata</name>
    <dbReference type="NCBI Taxonomy" id="1642818"/>
    <lineage>
        <taxon>Bacteria</taxon>
        <taxon>Pseudomonadati</taxon>
        <taxon>Bacteroidota</taxon>
        <taxon>Flavobacteriia</taxon>
        <taxon>Flavobacteriales</taxon>
        <taxon>Flavobacteriaceae</taxon>
        <taxon>Aquimarina</taxon>
    </lineage>
</organism>
<accession>A0A162Z9T4</accession>
<dbReference type="EMBL" id="LQRT01000024">
    <property type="protein sequence ID" value="KZS39650.1"/>
    <property type="molecule type" value="Genomic_DNA"/>
</dbReference>
<dbReference type="Proteomes" id="UP000076715">
    <property type="component" value="Unassembled WGS sequence"/>
</dbReference>
<evidence type="ECO:0000313" key="2">
    <source>
        <dbReference type="Proteomes" id="UP000076715"/>
    </source>
</evidence>
<protein>
    <submittedName>
        <fullName evidence="1">Uncharacterized protein</fullName>
    </submittedName>
</protein>
<dbReference type="OrthoDB" id="1164416at2"/>
<evidence type="ECO:0000313" key="1">
    <source>
        <dbReference type="EMBL" id="KZS39650.1"/>
    </source>
</evidence>
<sequence>MKSSRHIIASIFLMIFSFIQLADLHVLDHDANDVDCTICQFASQDHNDDFISAEIVMLPDAVIIPADVVRSTYENRYFKTNKNHSFLNKAPPVA</sequence>
<dbReference type="RefSeq" id="WP_118504378.1">
    <property type="nucleotide sequence ID" value="NZ_CANLSS010000015.1"/>
</dbReference>
<reference evidence="1 2" key="1">
    <citation type="submission" date="2016-01" db="EMBL/GenBank/DDBJ databases">
        <title>The draft genome sequence of Aquimarina sp. RZW4-3-2.</title>
        <authorList>
            <person name="Wang Y."/>
        </authorList>
    </citation>
    <scope>NUCLEOTIDE SEQUENCE [LARGE SCALE GENOMIC DNA]</scope>
    <source>
        <strain evidence="1 2">RZW4-3-2</strain>
    </source>
</reference>